<dbReference type="GO" id="GO:0009277">
    <property type="term" value="C:fungal-type cell wall"/>
    <property type="evidence" value="ECO:0007669"/>
    <property type="project" value="TreeGrafter"/>
</dbReference>
<keyword evidence="5" id="KW-0134">Cell wall</keyword>
<evidence type="ECO:0000256" key="4">
    <source>
        <dbReference type="ARBA" id="ARBA00022475"/>
    </source>
</evidence>
<organism evidence="14 15">
    <name type="scientific">Arxiozyma heterogenica</name>
    <dbReference type="NCBI Taxonomy" id="278026"/>
    <lineage>
        <taxon>Eukaryota</taxon>
        <taxon>Fungi</taxon>
        <taxon>Dikarya</taxon>
        <taxon>Ascomycota</taxon>
        <taxon>Saccharomycotina</taxon>
        <taxon>Saccharomycetes</taxon>
        <taxon>Saccharomycetales</taxon>
        <taxon>Saccharomycetaceae</taxon>
        <taxon>Arxiozyma</taxon>
    </lineage>
</organism>
<feature type="signal peptide" evidence="13">
    <location>
        <begin position="1"/>
        <end position="21"/>
    </location>
</feature>
<accession>A0AAN7W6H5</accession>
<keyword evidence="6" id="KW-0964">Secreted</keyword>
<sequence>MNFKSTLITALLSGSIAFAASNSTSTNNTVPSSCSIGPKATATSQADLDKYSSCKTLVGNLTVTGDLGSAALANVEQLKGSLTLNNATNLVSFSADNLKTITGSLTMRDLTILTTASFGSLEEVDTINMITLPAISDFATNLQNANNILVSDTTLETVDGFSTLKKVSVLNINNNRYLTSFNSDLKFVSDALDFSFNGNQAAVSFDNLVWAKNITLRDVQAASFKSLQSVNASLAFINNSISNLTLSKLATVGQTFSISSNEDLTSLHCSNLTTIGGGFVVANNTKLRVIDGFKNVATVGGAVVITGNFTELDLPKLKSVRGDATFETTSGNFSCSPFKNLQKKGAIQGDSFVCKNGAKSSSSVVSSVTSSGKKSSTISTTSTSSSSKSTSSTKSSSSSSKSKGAAAQNIVAFNSFFGIFSTIIAAVLL</sequence>
<evidence type="ECO:0000256" key="2">
    <source>
        <dbReference type="ARBA" id="ARBA00004609"/>
    </source>
</evidence>
<evidence type="ECO:0000256" key="13">
    <source>
        <dbReference type="SAM" id="SignalP"/>
    </source>
</evidence>
<dbReference type="FunFam" id="3.80.20.20:FF:000016">
    <property type="entry name" value="Cell wall protein ECM33"/>
    <property type="match status" value="1"/>
</dbReference>
<dbReference type="GO" id="GO:0009986">
    <property type="term" value="C:cell surface"/>
    <property type="evidence" value="ECO:0007669"/>
    <property type="project" value="TreeGrafter"/>
</dbReference>
<evidence type="ECO:0000256" key="10">
    <source>
        <dbReference type="ARBA" id="ARBA00023180"/>
    </source>
</evidence>
<keyword evidence="9" id="KW-0472">Membrane</keyword>
<feature type="region of interest" description="Disordered" evidence="12">
    <location>
        <begin position="367"/>
        <end position="401"/>
    </location>
</feature>
<comment type="caution">
    <text evidence="14">The sequence shown here is derived from an EMBL/GenBank/DDBJ whole genome shotgun (WGS) entry which is preliminary data.</text>
</comment>
<keyword evidence="4" id="KW-1003">Cell membrane</keyword>
<evidence type="ECO:0000313" key="14">
    <source>
        <dbReference type="EMBL" id="KAK5782299.1"/>
    </source>
</evidence>
<keyword evidence="10" id="KW-0325">Glycoprotein</keyword>
<dbReference type="PANTHER" id="PTHR31018:SF3">
    <property type="entry name" value="RECEPTOR PROTEIN-TYROSINE KINASE"/>
    <property type="match status" value="1"/>
</dbReference>
<keyword evidence="11" id="KW-0449">Lipoprotein</keyword>
<evidence type="ECO:0000256" key="1">
    <source>
        <dbReference type="ARBA" id="ARBA00004191"/>
    </source>
</evidence>
<reference evidence="15" key="1">
    <citation type="submission" date="2023-07" db="EMBL/GenBank/DDBJ databases">
        <title>A draft genome of Kazachstania heterogenica Y-27499.</title>
        <authorList>
            <person name="Donic C."/>
            <person name="Kralova J.S."/>
            <person name="Fidel L."/>
            <person name="Ben-Dor S."/>
            <person name="Jung S."/>
        </authorList>
    </citation>
    <scope>NUCLEOTIDE SEQUENCE [LARGE SCALE GENOMIC DNA]</scope>
    <source>
        <strain evidence="15">Y27499</strain>
    </source>
</reference>
<evidence type="ECO:0000256" key="5">
    <source>
        <dbReference type="ARBA" id="ARBA00022512"/>
    </source>
</evidence>
<dbReference type="GO" id="GO:0005886">
    <property type="term" value="C:plasma membrane"/>
    <property type="evidence" value="ECO:0007669"/>
    <property type="project" value="UniProtKB-SubCell"/>
</dbReference>
<dbReference type="InterPro" id="IPR036941">
    <property type="entry name" value="Rcpt_L-dom_sf"/>
</dbReference>
<protein>
    <submittedName>
        <fullName evidence="14">Uncharacterized protein</fullName>
    </submittedName>
</protein>
<dbReference type="GO" id="GO:0031505">
    <property type="term" value="P:fungal-type cell wall organization"/>
    <property type="evidence" value="ECO:0007669"/>
    <property type="project" value="TreeGrafter"/>
</dbReference>
<dbReference type="AlphaFoldDB" id="A0AAN7W6H5"/>
<keyword evidence="7" id="KW-0336">GPI-anchor</keyword>
<gene>
    <name evidence="14" type="ORF">RI543_000231</name>
</gene>
<dbReference type="Proteomes" id="UP001306508">
    <property type="component" value="Unassembled WGS sequence"/>
</dbReference>
<evidence type="ECO:0000256" key="7">
    <source>
        <dbReference type="ARBA" id="ARBA00022622"/>
    </source>
</evidence>
<evidence type="ECO:0000256" key="9">
    <source>
        <dbReference type="ARBA" id="ARBA00023136"/>
    </source>
</evidence>
<dbReference type="GO" id="GO:0098552">
    <property type="term" value="C:side of membrane"/>
    <property type="evidence" value="ECO:0007669"/>
    <property type="project" value="UniProtKB-KW"/>
</dbReference>
<evidence type="ECO:0000256" key="11">
    <source>
        <dbReference type="ARBA" id="ARBA00023288"/>
    </source>
</evidence>
<keyword evidence="8 13" id="KW-0732">Signal</keyword>
<evidence type="ECO:0000256" key="12">
    <source>
        <dbReference type="SAM" id="MobiDB-lite"/>
    </source>
</evidence>
<dbReference type="Gene3D" id="3.80.20.20">
    <property type="entry name" value="Receptor L-domain"/>
    <property type="match status" value="2"/>
</dbReference>
<evidence type="ECO:0000256" key="6">
    <source>
        <dbReference type="ARBA" id="ARBA00022525"/>
    </source>
</evidence>
<comment type="similarity">
    <text evidence="3">Belongs to the SPS2 family.</text>
</comment>
<dbReference type="EMBL" id="JAWIZZ010000006">
    <property type="protein sequence ID" value="KAK5782299.1"/>
    <property type="molecule type" value="Genomic_DNA"/>
</dbReference>
<evidence type="ECO:0000256" key="8">
    <source>
        <dbReference type="ARBA" id="ARBA00022729"/>
    </source>
</evidence>
<comment type="subcellular location">
    <subcellularLocation>
        <location evidence="2">Cell membrane</location>
        <topology evidence="2">Lipid-anchor</topology>
        <topology evidence="2">GPI-anchor</topology>
    </subcellularLocation>
    <subcellularLocation>
        <location evidence="1">Secreted</location>
        <location evidence="1">Cell wall</location>
    </subcellularLocation>
</comment>
<keyword evidence="15" id="KW-1185">Reference proteome</keyword>
<feature type="chain" id="PRO_5043029479" evidence="13">
    <location>
        <begin position="22"/>
        <end position="429"/>
    </location>
</feature>
<proteinExistence type="inferred from homology"/>
<evidence type="ECO:0000256" key="3">
    <source>
        <dbReference type="ARBA" id="ARBA00005798"/>
    </source>
</evidence>
<evidence type="ECO:0000313" key="15">
    <source>
        <dbReference type="Proteomes" id="UP001306508"/>
    </source>
</evidence>
<dbReference type="InterPro" id="IPR051648">
    <property type="entry name" value="CWI-Assembly_Regulator"/>
</dbReference>
<dbReference type="SUPFAM" id="SSF52058">
    <property type="entry name" value="L domain-like"/>
    <property type="match status" value="3"/>
</dbReference>
<name>A0AAN7W6H5_9SACH</name>
<dbReference type="PANTHER" id="PTHR31018">
    <property type="entry name" value="SPORULATION-SPECIFIC PROTEIN-RELATED"/>
    <property type="match status" value="1"/>
</dbReference>